<dbReference type="GO" id="GO:0008270">
    <property type="term" value="F:zinc ion binding"/>
    <property type="evidence" value="ECO:0007669"/>
    <property type="project" value="InterPro"/>
</dbReference>
<dbReference type="Proteomes" id="UP000501058">
    <property type="component" value="Chromosome"/>
</dbReference>
<evidence type="ECO:0000259" key="3">
    <source>
        <dbReference type="SMART" id="SM00507"/>
    </source>
</evidence>
<dbReference type="EMBL" id="CP049865">
    <property type="protein sequence ID" value="QIK71363.1"/>
    <property type="molecule type" value="Genomic_DNA"/>
</dbReference>
<proteinExistence type="inferred from homology"/>
<feature type="region of interest" description="Disordered" evidence="2">
    <location>
        <begin position="418"/>
        <end position="463"/>
    </location>
</feature>
<reference evidence="4 5" key="1">
    <citation type="submission" date="2020-03" db="EMBL/GenBank/DDBJ databases">
        <title>Propioniciclava sp. nov., isolated from Hydrophilus acuminatus.</title>
        <authorList>
            <person name="Hyun D.-W."/>
            <person name="Bae J.-W."/>
        </authorList>
    </citation>
    <scope>NUCLEOTIDE SEQUENCE [LARGE SCALE GENOMIC DNA]</scope>
    <source>
        <strain evidence="4 5">HDW11</strain>
    </source>
</reference>
<dbReference type="CDD" id="cd00085">
    <property type="entry name" value="HNHc"/>
    <property type="match status" value="1"/>
</dbReference>
<dbReference type="InterPro" id="IPR002711">
    <property type="entry name" value="HNH"/>
</dbReference>
<name>A0A6G7Y3K2_9ACTN</name>
<dbReference type="GO" id="GO:0004519">
    <property type="term" value="F:endonuclease activity"/>
    <property type="evidence" value="ECO:0007669"/>
    <property type="project" value="InterPro"/>
</dbReference>
<accession>A0A6G7Y3K2</accession>
<evidence type="ECO:0000313" key="5">
    <source>
        <dbReference type="Proteomes" id="UP000501058"/>
    </source>
</evidence>
<evidence type="ECO:0000256" key="2">
    <source>
        <dbReference type="SAM" id="MobiDB-lite"/>
    </source>
</evidence>
<dbReference type="SMART" id="SM00507">
    <property type="entry name" value="HNHc"/>
    <property type="match status" value="1"/>
</dbReference>
<organism evidence="4 5">
    <name type="scientific">Propioniciclava coleopterorum</name>
    <dbReference type="NCBI Taxonomy" id="2714937"/>
    <lineage>
        <taxon>Bacteria</taxon>
        <taxon>Bacillati</taxon>
        <taxon>Actinomycetota</taxon>
        <taxon>Actinomycetes</taxon>
        <taxon>Propionibacteriales</taxon>
        <taxon>Propionibacteriaceae</taxon>
        <taxon>Propioniciclava</taxon>
    </lineage>
</organism>
<dbReference type="AlphaFoldDB" id="A0A6G7Y3K2"/>
<keyword evidence="5" id="KW-1185">Reference proteome</keyword>
<dbReference type="GO" id="GO:0003676">
    <property type="term" value="F:nucleic acid binding"/>
    <property type="evidence" value="ECO:0007669"/>
    <property type="project" value="InterPro"/>
</dbReference>
<comment type="similarity">
    <text evidence="1">Belongs to the Rv1128c/1148c/1588c/1702c/1945/3466 family.</text>
</comment>
<dbReference type="Gene3D" id="1.10.30.50">
    <property type="match status" value="1"/>
</dbReference>
<feature type="domain" description="HNH nuclease" evidence="3">
    <location>
        <begin position="343"/>
        <end position="395"/>
    </location>
</feature>
<dbReference type="InterPro" id="IPR003870">
    <property type="entry name" value="DUF222"/>
</dbReference>
<sequence>METLIRTRSEAFLVNVLSGLDDLDPDGLDRALLTDAERVTLAEQALAAAGRLQALAGVLVAEADRVAAPQTVVGVGTLSWLHDAQRMTRREAGRLLASAQELSSRPVLREATLTGAATPLQARAVTRVLAQLPEHLPDHTIREAETMMVGFCAQFDSHELGRLARHLLEVIAPETAEESLERRLEREARHAHAVRHLTFTPDGMGSVLIKGSLPTVEAELLRAQVEAIAHLHHRRALDCADPLVEKATPAQRRADALIELSRAAAVHQDAPNHGGDRPRIMVLIDHDRLIDDCRKAQLLDSGADLTPTQLRVLACDAGILPVVMNGAGEVLDVGRANRLVTPAIRAALVARDRGCVFPGCDRTAAACDAHHITPWQRGGVTSLPNLVLLCRHHHNTVEPDHRHPDTRWQIRLDDGVPVVIPPTRVDPRQRPRRNHRHHKAPPGPEQGSGASQPPLSALPRGPA</sequence>
<feature type="compositionally biased region" description="Basic residues" evidence="2">
    <location>
        <begin position="430"/>
        <end position="440"/>
    </location>
</feature>
<evidence type="ECO:0000313" key="4">
    <source>
        <dbReference type="EMBL" id="QIK71363.1"/>
    </source>
</evidence>
<protein>
    <submittedName>
        <fullName evidence="4">DUF222 domain-containing protein</fullName>
    </submittedName>
</protein>
<dbReference type="InterPro" id="IPR003615">
    <property type="entry name" value="HNH_nuc"/>
</dbReference>
<dbReference type="Pfam" id="PF01844">
    <property type="entry name" value="HNH"/>
    <property type="match status" value="1"/>
</dbReference>
<dbReference type="Pfam" id="PF02720">
    <property type="entry name" value="DUF222"/>
    <property type="match status" value="1"/>
</dbReference>
<gene>
    <name evidence="4" type="ORF">G7070_02520</name>
</gene>
<dbReference type="KEGG" id="prv:G7070_02520"/>
<evidence type="ECO:0000256" key="1">
    <source>
        <dbReference type="ARBA" id="ARBA00023450"/>
    </source>
</evidence>
<dbReference type="RefSeq" id="WP_166231728.1">
    <property type="nucleotide sequence ID" value="NZ_CP049865.1"/>
</dbReference>